<evidence type="ECO:0000256" key="1">
    <source>
        <dbReference type="ARBA" id="ARBA00022679"/>
    </source>
</evidence>
<feature type="domain" description="Glycosyl transferase family 1" evidence="2">
    <location>
        <begin position="37"/>
        <end position="206"/>
    </location>
</feature>
<evidence type="ECO:0000259" key="2">
    <source>
        <dbReference type="Pfam" id="PF00534"/>
    </source>
</evidence>
<evidence type="ECO:0000313" key="4">
    <source>
        <dbReference type="Proteomes" id="UP000176665"/>
    </source>
</evidence>
<dbReference type="Pfam" id="PF00534">
    <property type="entry name" value="Glycos_transf_1"/>
    <property type="match status" value="1"/>
</dbReference>
<dbReference type="Gene3D" id="3.40.50.2000">
    <property type="entry name" value="Glycogen Phosphorylase B"/>
    <property type="match status" value="1"/>
</dbReference>
<dbReference type="PANTHER" id="PTHR46401">
    <property type="entry name" value="GLYCOSYLTRANSFERASE WBBK-RELATED"/>
    <property type="match status" value="1"/>
</dbReference>
<protein>
    <recommendedName>
        <fullName evidence="2">Glycosyl transferase family 1 domain-containing protein</fullName>
    </recommendedName>
</protein>
<dbReference type="GO" id="GO:0016757">
    <property type="term" value="F:glycosyltransferase activity"/>
    <property type="evidence" value="ECO:0007669"/>
    <property type="project" value="InterPro"/>
</dbReference>
<dbReference type="STRING" id="1798371.A2W14_01340"/>
<comment type="caution">
    <text evidence="3">The sequence shown here is derived from an EMBL/GenBank/DDBJ whole genome shotgun (WGS) entry which is preliminary data.</text>
</comment>
<dbReference type="Proteomes" id="UP000176665">
    <property type="component" value="Unassembled WGS sequence"/>
</dbReference>
<sequence>MAPFLDYTVHIPWGVDHQIFNPRLQKRENKAMVRDWLGIPRDALIFGFSGRIVPVKNIEAIIDAFAALTEKYPEKNIYFAVFGGNREDFTDENSYSYSLLNRIQKKNINELSEKIKFFGVYFPQTIMSAIDILVQPSFYESWGLAVTEAMACGIPVIVSDNPIMKEVTKNGQRYIDPSDASSLERAMEEFLLSPDLRQELGNNAYEDTLDYNWSNSFLTLIEHIRKFGLS</sequence>
<dbReference type="InterPro" id="IPR001296">
    <property type="entry name" value="Glyco_trans_1"/>
</dbReference>
<reference evidence="3 4" key="1">
    <citation type="journal article" date="2016" name="Nat. Commun.">
        <title>Thousands of microbial genomes shed light on interconnected biogeochemical processes in an aquifer system.</title>
        <authorList>
            <person name="Anantharaman K."/>
            <person name="Brown C.T."/>
            <person name="Hug L.A."/>
            <person name="Sharon I."/>
            <person name="Castelle C.J."/>
            <person name="Probst A.J."/>
            <person name="Thomas B.C."/>
            <person name="Singh A."/>
            <person name="Wilkins M.J."/>
            <person name="Karaoz U."/>
            <person name="Brodie E.L."/>
            <person name="Williams K.H."/>
            <person name="Hubbard S.S."/>
            <person name="Banfield J.F."/>
        </authorList>
    </citation>
    <scope>NUCLEOTIDE SEQUENCE [LARGE SCALE GENOMIC DNA]</scope>
</reference>
<dbReference type="EMBL" id="MFJA01000071">
    <property type="protein sequence ID" value="OGG02207.1"/>
    <property type="molecule type" value="Genomic_DNA"/>
</dbReference>
<proteinExistence type="predicted"/>
<evidence type="ECO:0000313" key="3">
    <source>
        <dbReference type="EMBL" id="OGG02207.1"/>
    </source>
</evidence>
<dbReference type="PANTHER" id="PTHR46401:SF2">
    <property type="entry name" value="GLYCOSYLTRANSFERASE WBBK-RELATED"/>
    <property type="match status" value="1"/>
</dbReference>
<dbReference type="SUPFAM" id="SSF53756">
    <property type="entry name" value="UDP-Glycosyltransferase/glycogen phosphorylase"/>
    <property type="match status" value="1"/>
</dbReference>
<keyword evidence="1" id="KW-0808">Transferase</keyword>
<dbReference type="AlphaFoldDB" id="A0A1F5YQE0"/>
<organism evidence="3 4">
    <name type="scientific">Candidatus Gottesmanbacteria bacterium RBG_16_37_8</name>
    <dbReference type="NCBI Taxonomy" id="1798371"/>
    <lineage>
        <taxon>Bacteria</taxon>
        <taxon>Candidatus Gottesmaniibacteriota</taxon>
    </lineage>
</organism>
<dbReference type="CDD" id="cd03801">
    <property type="entry name" value="GT4_PimA-like"/>
    <property type="match status" value="1"/>
</dbReference>
<accession>A0A1F5YQE0</accession>
<name>A0A1F5YQE0_9BACT</name>
<gene>
    <name evidence="3" type="ORF">A2W14_01340</name>
</gene>